<name>A0A6B3BTQ2_9ACTN</name>
<dbReference type="PROSITE" id="PS50850">
    <property type="entry name" value="MFS"/>
    <property type="match status" value="1"/>
</dbReference>
<dbReference type="GO" id="GO:0046677">
    <property type="term" value="P:response to antibiotic"/>
    <property type="evidence" value="ECO:0007669"/>
    <property type="project" value="UniProtKB-KW"/>
</dbReference>
<feature type="compositionally biased region" description="Low complexity" evidence="8">
    <location>
        <begin position="519"/>
        <end position="538"/>
    </location>
</feature>
<keyword evidence="6 9" id="KW-0472">Membrane</keyword>
<feature type="transmembrane region" description="Helical" evidence="9">
    <location>
        <begin position="277"/>
        <end position="298"/>
    </location>
</feature>
<dbReference type="InterPro" id="IPR011701">
    <property type="entry name" value="MFS"/>
</dbReference>
<dbReference type="Pfam" id="PF07690">
    <property type="entry name" value="MFS_1"/>
    <property type="match status" value="1"/>
</dbReference>
<gene>
    <name evidence="11" type="ORF">G3I71_17945</name>
</gene>
<evidence type="ECO:0000256" key="1">
    <source>
        <dbReference type="ARBA" id="ARBA00004651"/>
    </source>
</evidence>
<evidence type="ECO:0000256" key="6">
    <source>
        <dbReference type="ARBA" id="ARBA00023136"/>
    </source>
</evidence>
<dbReference type="EMBL" id="JAAGLU010000013">
    <property type="protein sequence ID" value="NEC87670.1"/>
    <property type="molecule type" value="Genomic_DNA"/>
</dbReference>
<feature type="transmembrane region" description="Helical" evidence="9">
    <location>
        <begin position="22"/>
        <end position="46"/>
    </location>
</feature>
<feature type="transmembrane region" description="Helical" evidence="9">
    <location>
        <begin position="90"/>
        <end position="109"/>
    </location>
</feature>
<keyword evidence="7" id="KW-0046">Antibiotic resistance</keyword>
<feature type="transmembrane region" description="Helical" evidence="9">
    <location>
        <begin position="175"/>
        <end position="199"/>
    </location>
</feature>
<dbReference type="InterPro" id="IPR036259">
    <property type="entry name" value="MFS_trans_sf"/>
</dbReference>
<dbReference type="PANTHER" id="PTHR42718:SF42">
    <property type="entry name" value="EXPORT PROTEIN"/>
    <property type="match status" value="1"/>
</dbReference>
<dbReference type="Gene3D" id="1.20.1250.20">
    <property type="entry name" value="MFS general substrate transporter like domains"/>
    <property type="match status" value="2"/>
</dbReference>
<organism evidence="11">
    <name type="scientific">Streptomyces sp. SID12501</name>
    <dbReference type="NCBI Taxonomy" id="2706042"/>
    <lineage>
        <taxon>Bacteria</taxon>
        <taxon>Bacillati</taxon>
        <taxon>Actinomycetota</taxon>
        <taxon>Actinomycetes</taxon>
        <taxon>Kitasatosporales</taxon>
        <taxon>Streptomycetaceae</taxon>
        <taxon>Streptomyces</taxon>
    </lineage>
</organism>
<comment type="caution">
    <text evidence="11">The sequence shown here is derived from an EMBL/GenBank/DDBJ whole genome shotgun (WGS) entry which is preliminary data.</text>
</comment>
<dbReference type="InterPro" id="IPR004638">
    <property type="entry name" value="EmrB-like"/>
</dbReference>
<dbReference type="InterPro" id="IPR020846">
    <property type="entry name" value="MFS_dom"/>
</dbReference>
<keyword evidence="4 9" id="KW-0812">Transmembrane</keyword>
<sequence>MATVTGPDTGTDTTPPLDPRRWWALGALVASMLVLGFDMTILNVALPTMAEQLGASTGDQQWMADAYIVVFAALMLPAGLLGDRFGRRRMLIAGLGIFLAGSLVGALAGDVNWIVAARALMGVGAALVMPLALSVLPSLFPPHERTKAVGVISAGSALGMPLGPIIGGWLLNHFWWGSVFLINVPMVAIGITACVFLLPETRDPASPKVDVVSTALTATGLGALIYAIIEAPTRGWTDPLVLTLFAAAAVLLTALVLRERRATRPMLDMTLLSQRGFLLNTVAATLVMFVLSGLMFVLPPYLQAVLGSDALGTGVRLLPLMAGLSVAARAAQPVSARFGSRATVAAGLVVLAFAAILGSRTTVDAGYGYTALWLTIAGFGFGFAIVPAMDGALAALPADRAGSGSGLLMTLRQVGGAIGIALLGSLLASTFRDGLDVTGLPAGIADTAGDSVVAAHLIAERTGSAQLLTSANSAYVHGMGVVLLVSGVAALAAALLAGAFLPNTPTHTGPAPTNPTSPTPAAIPVGTPDVATDTATDIAADRPDGRQ</sequence>
<dbReference type="NCBIfam" id="TIGR00711">
    <property type="entry name" value="efflux_EmrB"/>
    <property type="match status" value="1"/>
</dbReference>
<protein>
    <submittedName>
        <fullName evidence="11">MFS transporter</fullName>
    </submittedName>
</protein>
<dbReference type="GO" id="GO:0022857">
    <property type="term" value="F:transmembrane transporter activity"/>
    <property type="evidence" value="ECO:0007669"/>
    <property type="project" value="InterPro"/>
</dbReference>
<keyword evidence="5 9" id="KW-1133">Transmembrane helix</keyword>
<comment type="subcellular location">
    <subcellularLocation>
        <location evidence="1">Cell membrane</location>
        <topology evidence="1">Multi-pass membrane protein</topology>
    </subcellularLocation>
</comment>
<feature type="transmembrane region" description="Helical" evidence="9">
    <location>
        <begin position="241"/>
        <end position="257"/>
    </location>
</feature>
<feature type="transmembrane region" description="Helical" evidence="9">
    <location>
        <begin position="474"/>
        <end position="501"/>
    </location>
</feature>
<dbReference type="GO" id="GO:0005886">
    <property type="term" value="C:plasma membrane"/>
    <property type="evidence" value="ECO:0007669"/>
    <property type="project" value="UniProtKB-SubCell"/>
</dbReference>
<evidence type="ECO:0000256" key="9">
    <source>
        <dbReference type="SAM" id="Phobius"/>
    </source>
</evidence>
<feature type="transmembrane region" description="Helical" evidence="9">
    <location>
        <begin position="211"/>
        <end position="229"/>
    </location>
</feature>
<dbReference type="CDD" id="cd17321">
    <property type="entry name" value="MFS_MMR_MDR_like"/>
    <property type="match status" value="1"/>
</dbReference>
<feature type="transmembrane region" description="Helical" evidence="9">
    <location>
        <begin position="148"/>
        <end position="169"/>
    </location>
</feature>
<feature type="transmembrane region" description="Helical" evidence="9">
    <location>
        <begin position="414"/>
        <end position="431"/>
    </location>
</feature>
<feature type="region of interest" description="Disordered" evidence="8">
    <location>
        <begin position="506"/>
        <end position="547"/>
    </location>
</feature>
<feature type="transmembrane region" description="Helical" evidence="9">
    <location>
        <begin position="115"/>
        <end position="136"/>
    </location>
</feature>
<keyword evidence="2" id="KW-0813">Transport</keyword>
<evidence type="ECO:0000256" key="4">
    <source>
        <dbReference type="ARBA" id="ARBA00022692"/>
    </source>
</evidence>
<dbReference type="AlphaFoldDB" id="A0A6B3BTQ2"/>
<evidence type="ECO:0000256" key="8">
    <source>
        <dbReference type="SAM" id="MobiDB-lite"/>
    </source>
</evidence>
<evidence type="ECO:0000256" key="7">
    <source>
        <dbReference type="ARBA" id="ARBA00023251"/>
    </source>
</evidence>
<evidence type="ECO:0000256" key="2">
    <source>
        <dbReference type="ARBA" id="ARBA00022448"/>
    </source>
</evidence>
<dbReference type="PANTHER" id="PTHR42718">
    <property type="entry name" value="MAJOR FACILITATOR SUPERFAMILY MULTIDRUG TRANSPORTER MFSC"/>
    <property type="match status" value="1"/>
</dbReference>
<proteinExistence type="predicted"/>
<reference evidence="11" key="1">
    <citation type="submission" date="2020-01" db="EMBL/GenBank/DDBJ databases">
        <title>Insect and environment-associated Actinomycetes.</title>
        <authorList>
            <person name="Currrie C."/>
            <person name="Chevrette M."/>
            <person name="Carlson C."/>
            <person name="Stubbendieck R."/>
            <person name="Wendt-Pienkowski E."/>
        </authorList>
    </citation>
    <scope>NUCLEOTIDE SEQUENCE</scope>
    <source>
        <strain evidence="11">SID12501</strain>
    </source>
</reference>
<evidence type="ECO:0000256" key="5">
    <source>
        <dbReference type="ARBA" id="ARBA00022989"/>
    </source>
</evidence>
<evidence type="ECO:0000259" key="10">
    <source>
        <dbReference type="PROSITE" id="PS50850"/>
    </source>
</evidence>
<dbReference type="RefSeq" id="WP_164315785.1">
    <property type="nucleotide sequence ID" value="NZ_JAAGLU010000013.1"/>
</dbReference>
<evidence type="ECO:0000313" key="11">
    <source>
        <dbReference type="EMBL" id="NEC87670.1"/>
    </source>
</evidence>
<dbReference type="PRINTS" id="PR01036">
    <property type="entry name" value="TCRTETB"/>
</dbReference>
<feature type="transmembrane region" description="Helical" evidence="9">
    <location>
        <begin position="66"/>
        <end position="83"/>
    </location>
</feature>
<accession>A0A6B3BTQ2</accession>
<feature type="transmembrane region" description="Helical" evidence="9">
    <location>
        <begin position="342"/>
        <end position="359"/>
    </location>
</feature>
<keyword evidence="3" id="KW-1003">Cell membrane</keyword>
<feature type="domain" description="Major facilitator superfamily (MFS) profile" evidence="10">
    <location>
        <begin position="24"/>
        <end position="505"/>
    </location>
</feature>
<dbReference type="SUPFAM" id="SSF103473">
    <property type="entry name" value="MFS general substrate transporter"/>
    <property type="match status" value="1"/>
</dbReference>
<evidence type="ECO:0000256" key="3">
    <source>
        <dbReference type="ARBA" id="ARBA00022475"/>
    </source>
</evidence>
<feature type="transmembrane region" description="Helical" evidence="9">
    <location>
        <begin position="371"/>
        <end position="393"/>
    </location>
</feature>